<dbReference type="SUPFAM" id="SSF52777">
    <property type="entry name" value="CoA-dependent acyltransferases"/>
    <property type="match status" value="1"/>
</dbReference>
<name>A0A074Y999_AURSE</name>
<dbReference type="Proteomes" id="UP000030641">
    <property type="component" value="Unassembled WGS sequence"/>
</dbReference>
<keyword evidence="2" id="KW-1185">Reference proteome</keyword>
<organism evidence="1 2">
    <name type="scientific">Aureobasidium subglaciale (strain EXF-2481)</name>
    <name type="common">Aureobasidium pullulans var. subglaciale</name>
    <dbReference type="NCBI Taxonomy" id="1043005"/>
    <lineage>
        <taxon>Eukaryota</taxon>
        <taxon>Fungi</taxon>
        <taxon>Dikarya</taxon>
        <taxon>Ascomycota</taxon>
        <taxon>Pezizomycotina</taxon>
        <taxon>Dothideomycetes</taxon>
        <taxon>Dothideomycetidae</taxon>
        <taxon>Dothideales</taxon>
        <taxon>Saccotheciaceae</taxon>
        <taxon>Aureobasidium</taxon>
    </lineage>
</organism>
<protein>
    <submittedName>
        <fullName evidence="1">Uncharacterized protein</fullName>
    </submittedName>
</protein>
<dbReference type="InterPro" id="IPR023213">
    <property type="entry name" value="CAT-like_dom_sf"/>
</dbReference>
<reference evidence="1 2" key="1">
    <citation type="journal article" date="2014" name="BMC Genomics">
        <title>Genome sequencing of four Aureobasidium pullulans varieties: biotechnological potential, stress tolerance, and description of new species.</title>
        <authorList>
            <person name="Gostin Ar C."/>
            <person name="Ohm R.A."/>
            <person name="Kogej T."/>
            <person name="Sonjak S."/>
            <person name="Turk M."/>
            <person name="Zajc J."/>
            <person name="Zalar P."/>
            <person name="Grube M."/>
            <person name="Sun H."/>
            <person name="Han J."/>
            <person name="Sharma A."/>
            <person name="Chiniquy J."/>
            <person name="Ngan C.Y."/>
            <person name="Lipzen A."/>
            <person name="Barry K."/>
            <person name="Grigoriev I.V."/>
            <person name="Gunde-Cimerman N."/>
        </authorList>
    </citation>
    <scope>NUCLEOTIDE SEQUENCE [LARGE SCALE GENOMIC DNA]</scope>
    <source>
        <strain evidence="1 2">EXF-2481</strain>
    </source>
</reference>
<dbReference type="AlphaFoldDB" id="A0A074Y999"/>
<dbReference type="OrthoDB" id="329835at2759"/>
<dbReference type="OMA" id="WPQAYFE"/>
<accession>A0A074Y999</accession>
<dbReference type="STRING" id="1043005.A0A074Y999"/>
<evidence type="ECO:0000313" key="2">
    <source>
        <dbReference type="Proteomes" id="UP000030641"/>
    </source>
</evidence>
<dbReference type="Gene3D" id="3.30.559.10">
    <property type="entry name" value="Chloramphenicol acetyltransferase-like domain"/>
    <property type="match status" value="1"/>
</dbReference>
<evidence type="ECO:0000313" key="1">
    <source>
        <dbReference type="EMBL" id="KEQ90752.1"/>
    </source>
</evidence>
<dbReference type="EMBL" id="KL584786">
    <property type="protein sequence ID" value="KEQ90752.1"/>
    <property type="molecule type" value="Genomic_DNA"/>
</dbReference>
<dbReference type="GeneID" id="25372229"/>
<dbReference type="InParanoid" id="A0A074Y999"/>
<dbReference type="HOGENOM" id="CLU_2319957_0_0_1"/>
<proteinExistence type="predicted"/>
<sequence length="99" mass="11172">MRSPKVAFEAVRVADKAAAEKGATEIEMYHYDVAVGDPLKVVEYHWSPTDPLLVFAYHRLVGDGWTTEHAFVEVGQIYQGMELESPQSYADLPFVRERG</sequence>
<dbReference type="RefSeq" id="XP_013339199.1">
    <property type="nucleotide sequence ID" value="XM_013483745.1"/>
</dbReference>
<gene>
    <name evidence="1" type="ORF">AUEXF2481DRAFT_9173</name>
</gene>